<evidence type="ECO:0000259" key="6">
    <source>
        <dbReference type="Pfam" id="PF19308"/>
    </source>
</evidence>
<dbReference type="InterPro" id="IPR010156">
    <property type="entry name" value="CRISPR-assoc_prot_Cas6"/>
</dbReference>
<keyword evidence="8" id="KW-1185">Reference proteome</keyword>
<evidence type="ECO:0000256" key="4">
    <source>
        <dbReference type="ARBA" id="ARBA00023118"/>
    </source>
</evidence>
<dbReference type="InterPro" id="IPR045648">
    <property type="entry name" value="CRISPR-assoc_Cas6-like_N"/>
</dbReference>
<evidence type="ECO:0000256" key="1">
    <source>
        <dbReference type="ARBA" id="ARBA00022722"/>
    </source>
</evidence>
<dbReference type="InterPro" id="IPR045747">
    <property type="entry name" value="CRISPR-assoc_prot_Cas6_N_sf"/>
</dbReference>
<reference evidence="7 8" key="1">
    <citation type="submission" date="2017-08" db="EMBL/GenBank/DDBJ databases">
        <title>Draft genome sequence of filamentous cyanobacterium Calothrix elsteri CCALA 953.</title>
        <authorList>
            <person name="Gagunashvili A.N."/>
            <person name="Elster J."/>
            <person name="Andresson O.S."/>
        </authorList>
    </citation>
    <scope>NUCLEOTIDE SEQUENCE [LARGE SCALE GENOMIC DNA]</scope>
    <source>
        <strain evidence="7 8">CCALA 953</strain>
    </source>
</reference>
<dbReference type="NCBIfam" id="TIGR01877">
    <property type="entry name" value="cas_cas6"/>
    <property type="match status" value="1"/>
</dbReference>
<dbReference type="Gene3D" id="3.30.70.1900">
    <property type="match status" value="1"/>
</dbReference>
<evidence type="ECO:0000313" key="8">
    <source>
        <dbReference type="Proteomes" id="UP000218238"/>
    </source>
</evidence>
<gene>
    <name evidence="7" type="primary">cas6</name>
    <name evidence="7" type="ORF">CK510_04515</name>
</gene>
<dbReference type="GO" id="GO:0051607">
    <property type="term" value="P:defense response to virus"/>
    <property type="evidence" value="ECO:0007669"/>
    <property type="project" value="UniProtKB-KW"/>
</dbReference>
<keyword evidence="3" id="KW-0378">Hydrolase</keyword>
<dbReference type="GO" id="GO:0004519">
    <property type="term" value="F:endonuclease activity"/>
    <property type="evidence" value="ECO:0007669"/>
    <property type="project" value="UniProtKB-KW"/>
</dbReference>
<feature type="domain" description="CRISPR-associated protein Cas6 C-terminal" evidence="5">
    <location>
        <begin position="164"/>
        <end position="274"/>
    </location>
</feature>
<dbReference type="InterPro" id="IPR019267">
    <property type="entry name" value="CRISPR-assoc_Cas6_C"/>
</dbReference>
<evidence type="ECO:0000259" key="5">
    <source>
        <dbReference type="Pfam" id="PF10040"/>
    </source>
</evidence>
<dbReference type="CDD" id="cd21141">
    <property type="entry name" value="Cas6_III-like"/>
    <property type="match status" value="1"/>
</dbReference>
<dbReference type="AlphaFoldDB" id="A0A2A2TMY7"/>
<dbReference type="Proteomes" id="UP000218238">
    <property type="component" value="Unassembled WGS sequence"/>
</dbReference>
<accession>A0A2A2TMY7</accession>
<dbReference type="Pfam" id="PF19308">
    <property type="entry name" value="CRISPR_Cas6_N"/>
    <property type="match status" value="1"/>
</dbReference>
<evidence type="ECO:0000256" key="2">
    <source>
        <dbReference type="ARBA" id="ARBA00022759"/>
    </source>
</evidence>
<feature type="domain" description="CRISPR-associated protein Cas6-like N-terminal" evidence="6">
    <location>
        <begin position="1"/>
        <end position="151"/>
    </location>
</feature>
<evidence type="ECO:0000313" key="7">
    <source>
        <dbReference type="EMBL" id="PAX59906.1"/>
    </source>
</evidence>
<proteinExistence type="predicted"/>
<dbReference type="Gene3D" id="3.30.70.1890">
    <property type="match status" value="1"/>
</dbReference>
<organism evidence="7 8">
    <name type="scientific">Brunnivagina elsteri CCALA 953</name>
    <dbReference type="NCBI Taxonomy" id="987040"/>
    <lineage>
        <taxon>Bacteria</taxon>
        <taxon>Bacillati</taxon>
        <taxon>Cyanobacteriota</taxon>
        <taxon>Cyanophyceae</taxon>
        <taxon>Nostocales</taxon>
        <taxon>Calotrichaceae</taxon>
        <taxon>Brunnivagina</taxon>
    </lineage>
</organism>
<dbReference type="OrthoDB" id="3469084at2"/>
<dbReference type="GO" id="GO:0016788">
    <property type="term" value="F:hydrolase activity, acting on ester bonds"/>
    <property type="evidence" value="ECO:0007669"/>
    <property type="project" value="InterPro"/>
</dbReference>
<keyword evidence="2" id="KW-0255">Endonuclease</keyword>
<name>A0A2A2TMY7_9CYAN</name>
<keyword evidence="4" id="KW-0051">Antiviral defense</keyword>
<protein>
    <submittedName>
        <fullName evidence="7">CRISPR-associated endoribonuclease Cas6</fullName>
    </submittedName>
</protein>
<dbReference type="EMBL" id="NTFS01000030">
    <property type="protein sequence ID" value="PAX59906.1"/>
    <property type="molecule type" value="Genomic_DNA"/>
</dbReference>
<keyword evidence="1" id="KW-0540">Nuclease</keyword>
<dbReference type="RefSeq" id="WP_095720556.1">
    <property type="nucleotide sequence ID" value="NZ_NTFS01000030.1"/>
</dbReference>
<comment type="caution">
    <text evidence="7">The sequence shown here is derived from an EMBL/GenBank/DDBJ whole genome shotgun (WGS) entry which is preliminary data.</text>
</comment>
<evidence type="ECO:0000256" key="3">
    <source>
        <dbReference type="ARBA" id="ARBA00022801"/>
    </source>
</evidence>
<sequence>MPHSLILNLIPQSTIYPQFLTGRHYHALFLNLVSSVDRTLGDILHDSTADKCFTLSPLQVKMDGGRHRDKGRSHVLQYQQQEPISLGTTCWWRISLLDDMLFSKLTQLWLNINPEQPWHLGSADLFITSIQGTPQSMQPWANACSYSQLYDRTSNIQKTIDFVFATPTAFRQGSYDNGLPTRDLVFKSLLQRWNKYSGMEFGSEFIESIYPSFFNIKTEIASDSRSKFIGCVGEISYRIMGEIEAEGVKQINTLADFALYAGVGRKTTMGMGMVRRI</sequence>
<dbReference type="Pfam" id="PF10040">
    <property type="entry name" value="CRISPR_Cas6"/>
    <property type="match status" value="1"/>
</dbReference>